<evidence type="ECO:0000256" key="1">
    <source>
        <dbReference type="SAM" id="MobiDB-lite"/>
    </source>
</evidence>
<evidence type="ECO:0000313" key="4">
    <source>
        <dbReference type="Proteomes" id="UP001530400"/>
    </source>
</evidence>
<keyword evidence="4" id="KW-1185">Reference proteome</keyword>
<reference evidence="3 4" key="1">
    <citation type="submission" date="2024-10" db="EMBL/GenBank/DDBJ databases">
        <title>Updated reference genomes for cyclostephanoid diatoms.</title>
        <authorList>
            <person name="Roberts W.R."/>
            <person name="Alverson A.J."/>
        </authorList>
    </citation>
    <scope>NUCLEOTIDE SEQUENCE [LARGE SCALE GENOMIC DNA]</scope>
    <source>
        <strain evidence="3 4">AJA010-31</strain>
    </source>
</reference>
<dbReference type="Proteomes" id="UP001530400">
    <property type="component" value="Unassembled WGS sequence"/>
</dbReference>
<protein>
    <submittedName>
        <fullName evidence="3">Uncharacterized protein</fullName>
    </submittedName>
</protein>
<dbReference type="InterPro" id="IPR008822">
    <property type="entry name" value="Endonuclease_RusA-like"/>
</dbReference>
<dbReference type="EMBL" id="JALLPJ020001164">
    <property type="protein sequence ID" value="KAL3775197.1"/>
    <property type="molecule type" value="Genomic_DNA"/>
</dbReference>
<name>A0ABD3NHA0_9STRA</name>
<accession>A0ABD3NHA0</accession>
<sequence>MLHVTSSVFVFIALNSSTSALYHRGTRSSWTAPLRASSSYIKPQRSPSVLYIHTDDAETVHSDAPTLQSAPKRTRKRLASKDSARQFWTDKRDQCIFITRKEGDSSDTTDSARRSAEFTIRGKPLPLVRHRSRRGFMYNPSASAQEEFRDSLLQIMPQQHHPIIVDDGISGDAPITFFSESDFLEVSIVFRFKRPKSHFVNNKPGEGRIKPKAPGKFHATQTDIDNLAKFVLDSLNGLLYPDDRQVVSLKLIKMLDSDGICAGATDVTIRVLHDEAFGSSEIVV</sequence>
<dbReference type="AlphaFoldDB" id="A0ABD3NHA0"/>
<gene>
    <name evidence="3" type="ORF">ACHAWO_003813</name>
</gene>
<dbReference type="Gene3D" id="3.30.1330.70">
    <property type="entry name" value="Holliday junction resolvase RusA"/>
    <property type="match status" value="1"/>
</dbReference>
<feature type="chain" id="PRO_5044745483" evidence="2">
    <location>
        <begin position="21"/>
        <end position="284"/>
    </location>
</feature>
<evidence type="ECO:0000256" key="2">
    <source>
        <dbReference type="SAM" id="SignalP"/>
    </source>
</evidence>
<dbReference type="InterPro" id="IPR036614">
    <property type="entry name" value="RusA-like_sf"/>
</dbReference>
<evidence type="ECO:0000313" key="3">
    <source>
        <dbReference type="EMBL" id="KAL3775197.1"/>
    </source>
</evidence>
<feature type="region of interest" description="Disordered" evidence="1">
    <location>
        <begin position="61"/>
        <end position="82"/>
    </location>
</feature>
<keyword evidence="2" id="KW-0732">Signal</keyword>
<dbReference type="SUPFAM" id="SSF103084">
    <property type="entry name" value="Holliday junction resolvase RusA"/>
    <property type="match status" value="1"/>
</dbReference>
<proteinExistence type="predicted"/>
<comment type="caution">
    <text evidence="3">The sequence shown here is derived from an EMBL/GenBank/DDBJ whole genome shotgun (WGS) entry which is preliminary data.</text>
</comment>
<dbReference type="Pfam" id="PF05866">
    <property type="entry name" value="RusA"/>
    <property type="match status" value="1"/>
</dbReference>
<organism evidence="3 4">
    <name type="scientific">Cyclotella atomus</name>
    <dbReference type="NCBI Taxonomy" id="382360"/>
    <lineage>
        <taxon>Eukaryota</taxon>
        <taxon>Sar</taxon>
        <taxon>Stramenopiles</taxon>
        <taxon>Ochrophyta</taxon>
        <taxon>Bacillariophyta</taxon>
        <taxon>Coscinodiscophyceae</taxon>
        <taxon>Thalassiosirophycidae</taxon>
        <taxon>Stephanodiscales</taxon>
        <taxon>Stephanodiscaceae</taxon>
        <taxon>Cyclotella</taxon>
    </lineage>
</organism>
<feature type="signal peptide" evidence="2">
    <location>
        <begin position="1"/>
        <end position="20"/>
    </location>
</feature>